<accession>A0ACC2TPH3</accession>
<proteinExistence type="predicted"/>
<evidence type="ECO:0000313" key="1">
    <source>
        <dbReference type="EMBL" id="KAJ9076629.1"/>
    </source>
</evidence>
<gene>
    <name evidence="1" type="ORF">DSO57_1024285</name>
</gene>
<reference evidence="1" key="1">
    <citation type="submission" date="2022-04" db="EMBL/GenBank/DDBJ databases">
        <title>Genome of the entomopathogenic fungus Entomophthora muscae.</title>
        <authorList>
            <person name="Elya C."/>
            <person name="Lovett B.R."/>
            <person name="Lee E."/>
            <person name="Macias A.M."/>
            <person name="Hajek A.E."/>
            <person name="De Bivort B.L."/>
            <person name="Kasson M.T."/>
            <person name="De Fine Licht H.H."/>
            <person name="Stajich J.E."/>
        </authorList>
    </citation>
    <scope>NUCLEOTIDE SEQUENCE</scope>
    <source>
        <strain evidence="1">Berkeley</strain>
    </source>
</reference>
<dbReference type="EMBL" id="QTSX02002260">
    <property type="protein sequence ID" value="KAJ9076629.1"/>
    <property type="molecule type" value="Genomic_DNA"/>
</dbReference>
<evidence type="ECO:0000313" key="2">
    <source>
        <dbReference type="Proteomes" id="UP001165960"/>
    </source>
</evidence>
<sequence length="561" mass="62832">MGFKPQYPMGRQSAGPAAWPTADFWAQTRRGLTLENLLRIDEQKLLTLRPPTPTFPVNPTNESAGQAKNPEITWATAAGEVKKLSVKCRPPKDDKFCDLKGKFELSQSEPANEITPTIDNAQGCKNLVDNSTWPKGICKSFSMADGYTYTLGRQEVTHCHSSNKFCASYLFTQRNCRPAIQTILSPIAPYGPVHFTEYPSNPAYSEFTLEEILIHDPEARTRETETVYREDTKAIIPLLLFRNKYNYLPAYLVPMTLSLTPQPKHMQESVTASKSTSTQHQLCGGPCLQDPWAICPQIPRNLPQAGFLTLAVLASILIGLHADSGTPPETQFLDSSWRQVIPGVWYTATPLSHNPPQKKEPWNYQFVPKPVKPQVFCPLASAFLLCYLGAYFFLGRFNLLLGRYCIVGKLFHLGMMSLPVGSLVTVLNLSAIIHHLKRLLSSEWVPDRLIKPIFEALFGTSSQIKTLELEYHLGLVNTLALVFITIILCLTVYLVAVLHKQPALTKPHKNSQVQTVVLNSTQLLSQRTKPPKKSLCSLSFHNLSLRLLPNNSTSMLKRFIM</sequence>
<protein>
    <submittedName>
        <fullName evidence="1">Uncharacterized protein</fullName>
    </submittedName>
</protein>
<organism evidence="1 2">
    <name type="scientific">Entomophthora muscae</name>
    <dbReference type="NCBI Taxonomy" id="34485"/>
    <lineage>
        <taxon>Eukaryota</taxon>
        <taxon>Fungi</taxon>
        <taxon>Fungi incertae sedis</taxon>
        <taxon>Zoopagomycota</taxon>
        <taxon>Entomophthoromycotina</taxon>
        <taxon>Entomophthoromycetes</taxon>
        <taxon>Entomophthorales</taxon>
        <taxon>Entomophthoraceae</taxon>
        <taxon>Entomophthora</taxon>
    </lineage>
</organism>
<keyword evidence="2" id="KW-1185">Reference proteome</keyword>
<comment type="caution">
    <text evidence="1">The sequence shown here is derived from an EMBL/GenBank/DDBJ whole genome shotgun (WGS) entry which is preliminary data.</text>
</comment>
<dbReference type="Proteomes" id="UP001165960">
    <property type="component" value="Unassembled WGS sequence"/>
</dbReference>
<name>A0ACC2TPH3_9FUNG</name>